<reference evidence="1 2" key="1">
    <citation type="journal article" date="2012" name="J. Bacteriol.">
        <title>Genome sequence of Rhizobium grahamii CCGE502, a broad-host-range symbiont with low nodulation competitiveness in Phaseolus vulgaris.</title>
        <authorList>
            <person name="Althabegoiti M.J."/>
            <person name="Lozano L."/>
            <person name="Torres-Tejerizo G."/>
            <person name="Ormeno-Orrillo E."/>
            <person name="Rogel M.A."/>
            <person name="Gonzalez V."/>
            <person name="Martinez-Romero E."/>
        </authorList>
    </citation>
    <scope>NUCLEOTIDE SEQUENCE [LARGE SCALE GENOMIC DNA]</scope>
    <source>
        <strain evidence="1 2">CCGE 502</strain>
        <plasmid evidence="1">pRg502b</plasmid>
    </source>
</reference>
<dbReference type="AlphaFoldDB" id="S3H7K4"/>
<dbReference type="GO" id="GO:0016740">
    <property type="term" value="F:transferase activity"/>
    <property type="evidence" value="ECO:0007669"/>
    <property type="project" value="UniProtKB-KW"/>
</dbReference>
<evidence type="ECO:0000313" key="1">
    <source>
        <dbReference type="EMBL" id="EPE94220.1"/>
    </source>
</evidence>
<organism evidence="1 2">
    <name type="scientific">Rhizobium grahamii CCGE 502</name>
    <dbReference type="NCBI Taxonomy" id="990285"/>
    <lineage>
        <taxon>Bacteria</taxon>
        <taxon>Pseudomonadati</taxon>
        <taxon>Pseudomonadota</taxon>
        <taxon>Alphaproteobacteria</taxon>
        <taxon>Hyphomicrobiales</taxon>
        <taxon>Rhizobiaceae</taxon>
        <taxon>Rhizobium/Agrobacterium group</taxon>
        <taxon>Rhizobium</taxon>
    </lineage>
</organism>
<proteinExistence type="predicted"/>
<dbReference type="EMBL" id="AEYE02000036">
    <property type="protein sequence ID" value="EPE94220.1"/>
    <property type="molecule type" value="Genomic_DNA"/>
</dbReference>
<accession>S3H7K4</accession>
<evidence type="ECO:0000313" key="2">
    <source>
        <dbReference type="Proteomes" id="UP000014411"/>
    </source>
</evidence>
<geneLocation type="plasmid" evidence="1">
    <name>pRg502b</name>
</geneLocation>
<name>S3H7K4_9HYPH</name>
<dbReference type="HOGENOM" id="CLU_3011170_0_0_5"/>
<keyword evidence="1" id="KW-0808">Transferase</keyword>
<gene>
    <name evidence="1" type="ORF">RGCCGE502_31032</name>
</gene>
<keyword evidence="2" id="KW-1185">Reference proteome</keyword>
<keyword evidence="1" id="KW-0614">Plasmid</keyword>
<sequence>MRTFKHVAHPTYKNGFADFDGYEKGRLLYMEYGFQPLPTEAMRMFISIATNKKMFD</sequence>
<comment type="caution">
    <text evidence="1">The sequence shown here is derived from an EMBL/GenBank/DDBJ whole genome shotgun (WGS) entry which is preliminary data.</text>
</comment>
<protein>
    <submittedName>
        <fullName evidence="1">GCN5-like N-acetyltransferase</fullName>
    </submittedName>
</protein>
<dbReference type="Proteomes" id="UP000014411">
    <property type="component" value="Unassembled WGS sequence"/>
</dbReference>